<dbReference type="AlphaFoldDB" id="A0A9P6PUP9"/>
<keyword evidence="9" id="KW-1185">Reference proteome</keyword>
<gene>
    <name evidence="8" type="primary">PDCD6_2</name>
    <name evidence="8" type="ORF">BG011_006392</name>
</gene>
<dbReference type="Proteomes" id="UP000726737">
    <property type="component" value="Unassembled WGS sequence"/>
</dbReference>
<dbReference type="PROSITE" id="PS00018">
    <property type="entry name" value="EF_HAND_1"/>
    <property type="match status" value="2"/>
</dbReference>
<dbReference type="OrthoDB" id="186625at2759"/>
<dbReference type="Pfam" id="PF13499">
    <property type="entry name" value="EF-hand_7"/>
    <property type="match status" value="2"/>
</dbReference>
<evidence type="ECO:0000256" key="2">
    <source>
        <dbReference type="ARBA" id="ARBA00022490"/>
    </source>
</evidence>
<evidence type="ECO:0000313" key="9">
    <source>
        <dbReference type="Proteomes" id="UP000726737"/>
    </source>
</evidence>
<proteinExistence type="predicted"/>
<dbReference type="EMBL" id="JAAAJA010000462">
    <property type="protein sequence ID" value="KAG0253373.1"/>
    <property type="molecule type" value="Genomic_DNA"/>
</dbReference>
<feature type="domain" description="EF-hand" evidence="7">
    <location>
        <begin position="150"/>
        <end position="185"/>
    </location>
</feature>
<dbReference type="SMART" id="SM00054">
    <property type="entry name" value="EFh"/>
    <property type="match status" value="4"/>
</dbReference>
<comment type="subcellular location">
    <subcellularLocation>
        <location evidence="1">Cytoplasm</location>
    </subcellularLocation>
</comment>
<evidence type="ECO:0000256" key="6">
    <source>
        <dbReference type="SAM" id="MobiDB-lite"/>
    </source>
</evidence>
<keyword evidence="5" id="KW-0106">Calcium</keyword>
<dbReference type="CDD" id="cd16180">
    <property type="entry name" value="EFh_PEF_Group_I"/>
    <property type="match status" value="1"/>
</dbReference>
<protein>
    <submittedName>
        <fullName evidence="8">Programmed cell death protein 6</fullName>
    </submittedName>
</protein>
<dbReference type="GO" id="GO:0005509">
    <property type="term" value="F:calcium ion binding"/>
    <property type="evidence" value="ECO:0007669"/>
    <property type="project" value="InterPro"/>
</dbReference>
<dbReference type="GO" id="GO:0005737">
    <property type="term" value="C:cytoplasm"/>
    <property type="evidence" value="ECO:0007669"/>
    <property type="project" value="UniProtKB-SubCell"/>
</dbReference>
<dbReference type="Gene3D" id="1.10.238.10">
    <property type="entry name" value="EF-hand"/>
    <property type="match status" value="1"/>
</dbReference>
<accession>A0A9P6PUP9</accession>
<feature type="region of interest" description="Disordered" evidence="6">
    <location>
        <begin position="1"/>
        <end position="66"/>
    </location>
</feature>
<evidence type="ECO:0000313" key="8">
    <source>
        <dbReference type="EMBL" id="KAG0253373.1"/>
    </source>
</evidence>
<organism evidence="8 9">
    <name type="scientific">Mortierella polycephala</name>
    <dbReference type="NCBI Taxonomy" id="41804"/>
    <lineage>
        <taxon>Eukaryota</taxon>
        <taxon>Fungi</taxon>
        <taxon>Fungi incertae sedis</taxon>
        <taxon>Mucoromycota</taxon>
        <taxon>Mortierellomycotina</taxon>
        <taxon>Mortierellomycetes</taxon>
        <taxon>Mortierellales</taxon>
        <taxon>Mortierellaceae</taxon>
        <taxon>Mortierella</taxon>
    </lineage>
</organism>
<keyword evidence="2" id="KW-0963">Cytoplasm</keyword>
<comment type="caution">
    <text evidence="8">The sequence shown here is derived from an EMBL/GenBank/DDBJ whole genome shotgun (WGS) entry which is preliminary data.</text>
</comment>
<dbReference type="InterPro" id="IPR018247">
    <property type="entry name" value="EF_Hand_1_Ca_BS"/>
</dbReference>
<reference evidence="8" key="1">
    <citation type="journal article" date="2020" name="Fungal Divers.">
        <title>Resolving the Mortierellaceae phylogeny through synthesis of multi-gene phylogenetics and phylogenomics.</title>
        <authorList>
            <person name="Vandepol N."/>
            <person name="Liber J."/>
            <person name="Desiro A."/>
            <person name="Na H."/>
            <person name="Kennedy M."/>
            <person name="Barry K."/>
            <person name="Grigoriev I.V."/>
            <person name="Miller A.N."/>
            <person name="O'Donnell K."/>
            <person name="Stajich J.E."/>
            <person name="Bonito G."/>
        </authorList>
    </citation>
    <scope>NUCLEOTIDE SEQUENCE</scope>
    <source>
        <strain evidence="8">KOD948</strain>
    </source>
</reference>
<dbReference type="InterPro" id="IPR011992">
    <property type="entry name" value="EF-hand-dom_pair"/>
</dbReference>
<keyword evidence="3" id="KW-0479">Metal-binding</keyword>
<feature type="domain" description="EF-hand" evidence="7">
    <location>
        <begin position="83"/>
        <end position="118"/>
    </location>
</feature>
<feature type="domain" description="EF-hand" evidence="7">
    <location>
        <begin position="186"/>
        <end position="221"/>
    </location>
</feature>
<dbReference type="PANTHER" id="PTHR46212:SF3">
    <property type="entry name" value="GH27120P"/>
    <property type="match status" value="1"/>
</dbReference>
<dbReference type="PANTHER" id="PTHR46212">
    <property type="entry name" value="PEFLIN"/>
    <property type="match status" value="1"/>
</dbReference>
<evidence type="ECO:0000256" key="3">
    <source>
        <dbReference type="ARBA" id="ARBA00022723"/>
    </source>
</evidence>
<evidence type="ECO:0000256" key="5">
    <source>
        <dbReference type="ARBA" id="ARBA00022837"/>
    </source>
</evidence>
<evidence type="ECO:0000259" key="7">
    <source>
        <dbReference type="PROSITE" id="PS50222"/>
    </source>
</evidence>
<evidence type="ECO:0000256" key="4">
    <source>
        <dbReference type="ARBA" id="ARBA00022737"/>
    </source>
</evidence>
<dbReference type="InterPro" id="IPR051426">
    <property type="entry name" value="Peflin/Sorcin_CaBP"/>
</dbReference>
<name>A0A9P6PUP9_9FUNG</name>
<sequence>MAYNQYGQYQQHQPHQQQQQPYGQQQQQNPNPYGQQQAYGQQQQGYNNYQSPAPQHQQLQGGQHGNQYQQAVNYQQQYATQSSAESSLRQYFDTVDTDRSGQLSTEELQKALINGDWSPFNYETVRLMMNMFDTDNSGMINFAEFSGLWKYIEDWRACFRAFDQDQSGSIDFNELKTAMRSFRYNLSDEFLRLLIKKYDRNGRGDVSFDNFVQIAVTVKSLTDAFMRIDREGKGYATIGYEQFLELVVNNR</sequence>
<dbReference type="InterPro" id="IPR002048">
    <property type="entry name" value="EF_hand_dom"/>
</dbReference>
<keyword evidence="4" id="KW-0677">Repeat</keyword>
<evidence type="ECO:0000256" key="1">
    <source>
        <dbReference type="ARBA" id="ARBA00004496"/>
    </source>
</evidence>
<dbReference type="SUPFAM" id="SSF47473">
    <property type="entry name" value="EF-hand"/>
    <property type="match status" value="1"/>
</dbReference>
<dbReference type="PROSITE" id="PS50222">
    <property type="entry name" value="EF_HAND_2"/>
    <property type="match status" value="3"/>
</dbReference>
<dbReference type="GO" id="GO:0048306">
    <property type="term" value="F:calcium-dependent protein binding"/>
    <property type="evidence" value="ECO:0007669"/>
    <property type="project" value="UniProtKB-ARBA"/>
</dbReference>